<gene>
    <name evidence="2" type="ORF">S01H1_68302</name>
</gene>
<organism evidence="2">
    <name type="scientific">marine sediment metagenome</name>
    <dbReference type="NCBI Taxonomy" id="412755"/>
    <lineage>
        <taxon>unclassified sequences</taxon>
        <taxon>metagenomes</taxon>
        <taxon>ecological metagenomes</taxon>
    </lineage>
</organism>
<dbReference type="EMBL" id="BARS01045292">
    <property type="protein sequence ID" value="GAG31068.1"/>
    <property type="molecule type" value="Genomic_DNA"/>
</dbReference>
<evidence type="ECO:0000256" key="1">
    <source>
        <dbReference type="SAM" id="Phobius"/>
    </source>
</evidence>
<name>X0X361_9ZZZZ</name>
<keyword evidence="1" id="KW-0472">Membrane</keyword>
<feature type="non-terminal residue" evidence="2">
    <location>
        <position position="1"/>
    </location>
</feature>
<keyword evidence="1" id="KW-1133">Transmembrane helix</keyword>
<evidence type="ECO:0000313" key="2">
    <source>
        <dbReference type="EMBL" id="GAG31068.1"/>
    </source>
</evidence>
<proteinExistence type="predicted"/>
<comment type="caution">
    <text evidence="2">The sequence shown here is derived from an EMBL/GenBank/DDBJ whole genome shotgun (WGS) entry which is preliminary data.</text>
</comment>
<keyword evidence="1" id="KW-0812">Transmembrane</keyword>
<dbReference type="AlphaFoldDB" id="X0X361"/>
<reference evidence="2" key="1">
    <citation type="journal article" date="2014" name="Front. Microbiol.">
        <title>High frequency of phylogenetically diverse reductive dehalogenase-homologous genes in deep subseafloor sedimentary metagenomes.</title>
        <authorList>
            <person name="Kawai M."/>
            <person name="Futagami T."/>
            <person name="Toyoda A."/>
            <person name="Takaki Y."/>
            <person name="Nishi S."/>
            <person name="Hori S."/>
            <person name="Arai W."/>
            <person name="Tsubouchi T."/>
            <person name="Morono Y."/>
            <person name="Uchiyama I."/>
            <person name="Ito T."/>
            <person name="Fujiyama A."/>
            <person name="Inagaki F."/>
            <person name="Takami H."/>
        </authorList>
    </citation>
    <scope>NUCLEOTIDE SEQUENCE</scope>
    <source>
        <strain evidence="2">Expedition CK06-06</strain>
    </source>
</reference>
<sequence length="34" mass="3641">LGMPLWTLAILALMLVVWVLINCVGPRLLPPVAG</sequence>
<accession>X0X361</accession>
<feature type="transmembrane region" description="Helical" evidence="1">
    <location>
        <begin position="6"/>
        <end position="25"/>
    </location>
</feature>
<protein>
    <submittedName>
        <fullName evidence="2">Uncharacterized protein</fullName>
    </submittedName>
</protein>